<evidence type="ECO:0000313" key="8">
    <source>
        <dbReference type="EMBL" id="KAG6508245.1"/>
    </source>
</evidence>
<evidence type="ECO:0000313" key="9">
    <source>
        <dbReference type="Proteomes" id="UP000734854"/>
    </source>
</evidence>
<proteinExistence type="inferred from homology"/>
<reference evidence="8 9" key="1">
    <citation type="submission" date="2020-08" db="EMBL/GenBank/DDBJ databases">
        <title>Plant Genome Project.</title>
        <authorList>
            <person name="Zhang R.-G."/>
        </authorList>
    </citation>
    <scope>NUCLEOTIDE SEQUENCE [LARGE SCALE GENOMIC DNA]</scope>
    <source>
        <tissue evidence="8">Rhizome</tissue>
    </source>
</reference>
<sequence>MLLGKRSRPPMRRTTSSLEFPDGGVSFDVEAPQPLDQGESIGCQPLDPRWGSAEVARRAVNVSGADWRAARFVGSMLSPRGGVQRSNPVELSGDHPGTAAFLRACGLCNRRLGPGRDAFMYRVYPVTHTSLCLVPPLIEEITVTIEFTNGFSFQFVSSPRDFCLVIHRRKSGRGEIAFCSLECRQEHMSLDVPSAAQEP</sequence>
<dbReference type="PANTHER" id="PTHR33059:SF4">
    <property type="entry name" value="FCS-LIKE ZINC FINGER 5"/>
    <property type="match status" value="1"/>
</dbReference>
<evidence type="ECO:0000256" key="6">
    <source>
        <dbReference type="SAM" id="MobiDB-lite"/>
    </source>
</evidence>
<feature type="domain" description="FLZ-type" evidence="7">
    <location>
        <begin position="100"/>
        <end position="195"/>
    </location>
</feature>
<comment type="similarity">
    <text evidence="2">Belongs to the FLZ family.</text>
</comment>
<comment type="subcellular location">
    <subcellularLocation>
        <location evidence="1">Cytoplasm</location>
    </subcellularLocation>
</comment>
<dbReference type="PROSITE" id="PS51795">
    <property type="entry name" value="ZF_FLZ"/>
    <property type="match status" value="1"/>
</dbReference>
<evidence type="ECO:0000256" key="2">
    <source>
        <dbReference type="ARBA" id="ARBA00009374"/>
    </source>
</evidence>
<gene>
    <name evidence="8" type="ORF">ZIOFF_033618</name>
</gene>
<dbReference type="AlphaFoldDB" id="A0A8J5GQX9"/>
<organism evidence="8 9">
    <name type="scientific">Zingiber officinale</name>
    <name type="common">Ginger</name>
    <name type="synonym">Amomum zingiber</name>
    <dbReference type="NCBI Taxonomy" id="94328"/>
    <lineage>
        <taxon>Eukaryota</taxon>
        <taxon>Viridiplantae</taxon>
        <taxon>Streptophyta</taxon>
        <taxon>Embryophyta</taxon>
        <taxon>Tracheophyta</taxon>
        <taxon>Spermatophyta</taxon>
        <taxon>Magnoliopsida</taxon>
        <taxon>Liliopsida</taxon>
        <taxon>Zingiberales</taxon>
        <taxon>Zingiberaceae</taxon>
        <taxon>Zingiber</taxon>
    </lineage>
</organism>
<dbReference type="InterPro" id="IPR007650">
    <property type="entry name" value="Zf-FLZ_dom"/>
</dbReference>
<dbReference type="GO" id="GO:0005737">
    <property type="term" value="C:cytoplasm"/>
    <property type="evidence" value="ECO:0007669"/>
    <property type="project" value="UniProtKB-SubCell"/>
</dbReference>
<feature type="zinc finger region" description="FLZ-type" evidence="5">
    <location>
        <begin position="100"/>
        <end position="195"/>
    </location>
</feature>
<feature type="compositionally biased region" description="Basic residues" evidence="6">
    <location>
        <begin position="1"/>
        <end position="11"/>
    </location>
</feature>
<dbReference type="EMBL" id="JACMSC010000009">
    <property type="protein sequence ID" value="KAG6508245.1"/>
    <property type="molecule type" value="Genomic_DNA"/>
</dbReference>
<dbReference type="PANTHER" id="PTHR33059">
    <property type="entry name" value="FCS-LIKE ZINC FINGER 5"/>
    <property type="match status" value="1"/>
</dbReference>
<protein>
    <recommendedName>
        <fullName evidence="7">FLZ-type domain-containing protein</fullName>
    </recommendedName>
</protein>
<evidence type="ECO:0000256" key="1">
    <source>
        <dbReference type="ARBA" id="ARBA00004496"/>
    </source>
</evidence>
<accession>A0A8J5GQX9</accession>
<dbReference type="GO" id="GO:0046872">
    <property type="term" value="F:metal ion binding"/>
    <property type="evidence" value="ECO:0007669"/>
    <property type="project" value="UniProtKB-KW"/>
</dbReference>
<dbReference type="Pfam" id="PF04570">
    <property type="entry name" value="zf-FLZ"/>
    <property type="match status" value="2"/>
</dbReference>
<evidence type="ECO:0000256" key="5">
    <source>
        <dbReference type="PROSITE-ProRule" id="PRU01131"/>
    </source>
</evidence>
<comment type="caution">
    <text evidence="8">The sequence shown here is derived from an EMBL/GenBank/DDBJ whole genome shotgun (WGS) entry which is preliminary data.</text>
</comment>
<evidence type="ECO:0000256" key="4">
    <source>
        <dbReference type="ARBA" id="ARBA00022723"/>
    </source>
</evidence>
<keyword evidence="9" id="KW-1185">Reference proteome</keyword>
<evidence type="ECO:0000259" key="7">
    <source>
        <dbReference type="PROSITE" id="PS51795"/>
    </source>
</evidence>
<keyword evidence="3" id="KW-0963">Cytoplasm</keyword>
<evidence type="ECO:0000256" key="3">
    <source>
        <dbReference type="ARBA" id="ARBA00022490"/>
    </source>
</evidence>
<keyword evidence="4" id="KW-0479">Metal-binding</keyword>
<dbReference type="Proteomes" id="UP000734854">
    <property type="component" value="Unassembled WGS sequence"/>
</dbReference>
<feature type="region of interest" description="Disordered" evidence="6">
    <location>
        <begin position="1"/>
        <end position="25"/>
    </location>
</feature>
<name>A0A8J5GQX9_ZINOF</name>